<comment type="similarity">
    <text evidence="1">Belongs to the sulfatase family.</text>
</comment>
<dbReference type="PROSITE" id="PS00149">
    <property type="entry name" value="SULFATASE_2"/>
    <property type="match status" value="1"/>
</dbReference>
<gene>
    <name evidence="6" type="ORF">RSSM_06622</name>
</gene>
<evidence type="ECO:0000256" key="3">
    <source>
        <dbReference type="ARBA" id="ARBA00022801"/>
    </source>
</evidence>
<dbReference type="PANTHER" id="PTHR42693">
    <property type="entry name" value="ARYLSULFATASE FAMILY MEMBER"/>
    <property type="match status" value="1"/>
</dbReference>
<dbReference type="AlphaFoldDB" id="M5TRX7"/>
<reference evidence="6 7" key="1">
    <citation type="journal article" date="2013" name="Mar. Genomics">
        <title>Expression of sulfatases in Rhodopirellula baltica and the diversity of sulfatases in the genus Rhodopirellula.</title>
        <authorList>
            <person name="Wegner C.E."/>
            <person name="Richter-Heitmann T."/>
            <person name="Klindworth A."/>
            <person name="Klockow C."/>
            <person name="Richter M."/>
            <person name="Achstetter T."/>
            <person name="Glockner F.O."/>
            <person name="Harder J."/>
        </authorList>
    </citation>
    <scope>NUCLEOTIDE SEQUENCE [LARGE SCALE GENOMIC DNA]</scope>
    <source>
        <strain evidence="6 7">SM41</strain>
    </source>
</reference>
<dbReference type="SUPFAM" id="SSF53649">
    <property type="entry name" value="Alkaline phosphatase-like"/>
    <property type="match status" value="1"/>
</dbReference>
<dbReference type="InterPro" id="IPR024607">
    <property type="entry name" value="Sulfatase_CS"/>
</dbReference>
<keyword evidence="4" id="KW-0106">Calcium</keyword>
<dbReference type="OrthoDB" id="9783154at2"/>
<sequence>MLFVRHSLMFLIYVGMFGVACANPRPNLVIILADDMGYGDMSCYGSQQIRTPHIDDLASGGVRCTNGYVSGVVCAPSRAGLMTGRYQNRFGFEHNIVGAADYYNADHVGLPTDEITIADRLKAIGYRTACIGKWHLGNRDAMHPNSRGFDYYFGRLKGHGYFPKVKDKSIYRQRAPVDRIDVPYTTDWYTAEAIDFIGRTPGNKPFFLYLAHDTPHTPLQAKEVDLARYAHIEHKARRTLCAMQDCLDQNVGRLIKHLKDTGQFENTLIVFCSDNGGVVNSTNHSINAPLRGQKSMFTDGGMHVPFIFSWPSGGIPRGELYEQPFISLDLLPTFLAAAGEPWKLKAGKENGKIYDGVNLLPFLRGERGGEHPHETLFWRITHRGAAVRHGDWKLVRTPHLPPQLYDLSNDISEVNDLACTRPEVTRELMLKLAQWESSFKHTPRWFSSNGWMKSILNVYEADYPLVQPDATRAAASQ</sequence>
<accession>M5TRX7</accession>
<keyword evidence="7" id="KW-1185">Reference proteome</keyword>
<protein>
    <submittedName>
        <fullName evidence="6">Arylsulfatase B</fullName>
    </submittedName>
</protein>
<proteinExistence type="inferred from homology"/>
<evidence type="ECO:0000259" key="5">
    <source>
        <dbReference type="Pfam" id="PF00884"/>
    </source>
</evidence>
<evidence type="ECO:0000256" key="4">
    <source>
        <dbReference type="ARBA" id="ARBA00022837"/>
    </source>
</evidence>
<dbReference type="Proteomes" id="UP000011885">
    <property type="component" value="Unassembled WGS sequence"/>
</dbReference>
<dbReference type="PATRIC" id="fig|1263870.3.peg.7025"/>
<feature type="domain" description="Sulfatase N-terminal" evidence="5">
    <location>
        <begin position="26"/>
        <end position="339"/>
    </location>
</feature>
<dbReference type="InterPro" id="IPR000917">
    <property type="entry name" value="Sulfatase_N"/>
</dbReference>
<dbReference type="Gene3D" id="3.40.720.10">
    <property type="entry name" value="Alkaline Phosphatase, subunit A"/>
    <property type="match status" value="1"/>
</dbReference>
<name>M5TRX7_9BACT</name>
<dbReference type="Pfam" id="PF00884">
    <property type="entry name" value="Sulfatase"/>
    <property type="match status" value="1"/>
</dbReference>
<keyword evidence="2" id="KW-0479">Metal-binding</keyword>
<dbReference type="PROSITE" id="PS51257">
    <property type="entry name" value="PROKAR_LIPOPROTEIN"/>
    <property type="match status" value="1"/>
</dbReference>
<dbReference type="PANTHER" id="PTHR42693:SF53">
    <property type="entry name" value="ENDO-4-O-SULFATASE"/>
    <property type="match status" value="1"/>
</dbReference>
<dbReference type="GO" id="GO:0004065">
    <property type="term" value="F:arylsulfatase activity"/>
    <property type="evidence" value="ECO:0007669"/>
    <property type="project" value="TreeGrafter"/>
</dbReference>
<dbReference type="GO" id="GO:0046872">
    <property type="term" value="F:metal ion binding"/>
    <property type="evidence" value="ECO:0007669"/>
    <property type="project" value="UniProtKB-KW"/>
</dbReference>
<dbReference type="InterPro" id="IPR050738">
    <property type="entry name" value="Sulfatase"/>
</dbReference>
<keyword evidence="3" id="KW-0378">Hydrolase</keyword>
<evidence type="ECO:0000313" key="7">
    <source>
        <dbReference type="Proteomes" id="UP000011885"/>
    </source>
</evidence>
<dbReference type="InterPro" id="IPR017850">
    <property type="entry name" value="Alkaline_phosphatase_core_sf"/>
</dbReference>
<evidence type="ECO:0000256" key="2">
    <source>
        <dbReference type="ARBA" id="ARBA00022723"/>
    </source>
</evidence>
<organism evidence="6 7">
    <name type="scientific">Rhodopirellula sallentina SM41</name>
    <dbReference type="NCBI Taxonomy" id="1263870"/>
    <lineage>
        <taxon>Bacteria</taxon>
        <taxon>Pseudomonadati</taxon>
        <taxon>Planctomycetota</taxon>
        <taxon>Planctomycetia</taxon>
        <taxon>Pirellulales</taxon>
        <taxon>Pirellulaceae</taxon>
        <taxon>Rhodopirellula</taxon>
    </lineage>
</organism>
<dbReference type="EMBL" id="ANOH01000464">
    <property type="protein sequence ID" value="EMI51942.1"/>
    <property type="molecule type" value="Genomic_DNA"/>
</dbReference>
<evidence type="ECO:0000256" key="1">
    <source>
        <dbReference type="ARBA" id="ARBA00008779"/>
    </source>
</evidence>
<evidence type="ECO:0000313" key="6">
    <source>
        <dbReference type="EMBL" id="EMI51942.1"/>
    </source>
</evidence>
<comment type="caution">
    <text evidence="6">The sequence shown here is derived from an EMBL/GenBank/DDBJ whole genome shotgun (WGS) entry which is preliminary data.</text>
</comment>
<dbReference type="Gene3D" id="3.30.1120.10">
    <property type="match status" value="1"/>
</dbReference>